<dbReference type="EMBL" id="BNAG01000006">
    <property type="protein sequence ID" value="GHE75187.1"/>
    <property type="molecule type" value="Genomic_DNA"/>
</dbReference>
<evidence type="ECO:0000313" key="1">
    <source>
        <dbReference type="EMBL" id="GHE75187.1"/>
    </source>
</evidence>
<organism evidence="1 2">
    <name type="scientific">Roseivirga thermotolerans</name>
    <dbReference type="NCBI Taxonomy" id="1758176"/>
    <lineage>
        <taxon>Bacteria</taxon>
        <taxon>Pseudomonadati</taxon>
        <taxon>Bacteroidota</taxon>
        <taxon>Cytophagia</taxon>
        <taxon>Cytophagales</taxon>
        <taxon>Roseivirgaceae</taxon>
        <taxon>Roseivirga</taxon>
    </lineage>
</organism>
<gene>
    <name evidence="1" type="ORF">GCM10011340_34900</name>
</gene>
<reference evidence="2" key="1">
    <citation type="journal article" date="2019" name="Int. J. Syst. Evol. Microbiol.">
        <title>The Global Catalogue of Microorganisms (GCM) 10K type strain sequencing project: providing services to taxonomists for standard genome sequencing and annotation.</title>
        <authorList>
            <consortium name="The Broad Institute Genomics Platform"/>
            <consortium name="The Broad Institute Genome Sequencing Center for Infectious Disease"/>
            <person name="Wu L."/>
            <person name="Ma J."/>
        </authorList>
    </citation>
    <scope>NUCLEOTIDE SEQUENCE [LARGE SCALE GENOMIC DNA]</scope>
    <source>
        <strain evidence="2">CGMCC 1.15111</strain>
    </source>
</reference>
<proteinExistence type="predicted"/>
<dbReference type="RefSeq" id="WP_189631603.1">
    <property type="nucleotide sequence ID" value="NZ_BNAG01000006.1"/>
</dbReference>
<sequence length="136" mass="14585">MSLSSGLPRIIYKRVSFKCFVGFVKGTIEFSVYDNGSTTFPALATIETNLGSGSVSLDLSGNQTIKKSAAGVDVTVEISKWTVSNESLSFHVKASGKKGIFSCTVFDETLKGDRHSASEQEAQMNEVFAKMEAAKA</sequence>
<evidence type="ECO:0000313" key="2">
    <source>
        <dbReference type="Proteomes" id="UP000658258"/>
    </source>
</evidence>
<name>A0ABQ3I9U0_9BACT</name>
<protein>
    <submittedName>
        <fullName evidence="1">Uncharacterized protein</fullName>
    </submittedName>
</protein>
<dbReference type="Proteomes" id="UP000658258">
    <property type="component" value="Unassembled WGS sequence"/>
</dbReference>
<keyword evidence="2" id="KW-1185">Reference proteome</keyword>
<accession>A0ABQ3I9U0</accession>
<comment type="caution">
    <text evidence="1">The sequence shown here is derived from an EMBL/GenBank/DDBJ whole genome shotgun (WGS) entry which is preliminary data.</text>
</comment>